<sequence>MVAIYGLTPDNSWAGSATLEGEFMEGNAITTSPIERGCENRD</sequence>
<dbReference type="AlphaFoldDB" id="G8LPZ2"/>
<accession>G8LPZ2</accession>
<reference evidence="1 2" key="1">
    <citation type="journal article" date="2011" name="Stand. Genomic Sci.">
        <title>Complete genome of the onion pathogen Enterobacter cloacae EcWSU1.</title>
        <authorList>
            <person name="Humann J.L."/>
            <person name="Wildung M."/>
            <person name="Cheng C.H."/>
            <person name="Lee T."/>
            <person name="Stewart J.E."/>
            <person name="Drew J.C."/>
            <person name="Triplett E.W."/>
            <person name="Main D."/>
            <person name="Schroeder B.K."/>
        </authorList>
    </citation>
    <scope>NUCLEOTIDE SEQUENCE [LARGE SCALE GENOMIC DNA]</scope>
    <source>
        <strain evidence="1 2">EcWSU1</strain>
    </source>
</reference>
<evidence type="ECO:0000313" key="1">
    <source>
        <dbReference type="EMBL" id="AEW72447.1"/>
    </source>
</evidence>
<dbReference type="Proteomes" id="UP000007838">
    <property type="component" value="Chromosome"/>
</dbReference>
<dbReference type="EMBL" id="CP002886">
    <property type="protein sequence ID" value="AEW72447.1"/>
    <property type="molecule type" value="Genomic_DNA"/>
</dbReference>
<dbReference type="KEGG" id="eec:EcWSU1_01007"/>
<organism evidence="1 2">
    <name type="scientific">Enterobacter ludwigii</name>
    <dbReference type="NCBI Taxonomy" id="299767"/>
    <lineage>
        <taxon>Bacteria</taxon>
        <taxon>Pseudomonadati</taxon>
        <taxon>Pseudomonadota</taxon>
        <taxon>Gammaproteobacteria</taxon>
        <taxon>Enterobacterales</taxon>
        <taxon>Enterobacteriaceae</taxon>
        <taxon>Enterobacter</taxon>
        <taxon>Enterobacter cloacae complex</taxon>
    </lineage>
</organism>
<dbReference type="HOGENOM" id="CLU_3250857_0_0_6"/>
<protein>
    <submittedName>
        <fullName evidence="1">Uncharacterized protein</fullName>
    </submittedName>
</protein>
<proteinExistence type="predicted"/>
<gene>
    <name evidence="1" type="ORF">EcWSU1_01007</name>
</gene>
<evidence type="ECO:0000313" key="2">
    <source>
        <dbReference type="Proteomes" id="UP000007838"/>
    </source>
</evidence>
<name>G8LPZ2_9ENTR</name>